<keyword evidence="4" id="KW-0862">Zinc</keyword>
<dbReference type="GO" id="GO:0005634">
    <property type="term" value="C:nucleus"/>
    <property type="evidence" value="ECO:0007669"/>
    <property type="project" value="TreeGrafter"/>
</dbReference>
<name>A0A8K0KSL2_9PEZI</name>
<feature type="region of interest" description="Disordered" evidence="5">
    <location>
        <begin position="178"/>
        <end position="335"/>
    </location>
</feature>
<dbReference type="Pfam" id="PF10357">
    <property type="entry name" value="WH_KIN17"/>
    <property type="match status" value="1"/>
</dbReference>
<dbReference type="InterPro" id="IPR013087">
    <property type="entry name" value="Znf_C2H2_type"/>
</dbReference>
<dbReference type="AlphaFoldDB" id="A0A8K0KSL2"/>
<sequence>MPKAEVGSTKWLSNNMKQKGLQRLRWYCQVCERQMRDENGFKQHCLSEAHNRNMQVVGENSRKFISNYSDQFKKDFLRLLRTAHGEKKVHANHFYQEYIAEKSHIHMNATRWPSLTEFVKYLGREGICRVEEGERGLEIAWVDDSPEALRRREAVLRKDRMEKGDEERQARMLEAQIKRAQEQKKGDAGVDPTESTFERKDDAPISFSLTAPKLGDGSKDGEHKSTPDTAIETAETPRNNEDEASRTARKDTIAATATEEPKPMSISFGGAAQKSKPVNVFSSKSNPLKQKKVAVADQPKKMSELERVMLRDKEEQEKKRHRSSDKDGDRKRIRL</sequence>
<evidence type="ECO:0000256" key="3">
    <source>
        <dbReference type="ARBA" id="ARBA00022771"/>
    </source>
</evidence>
<evidence type="ECO:0000256" key="5">
    <source>
        <dbReference type="SAM" id="MobiDB-lite"/>
    </source>
</evidence>
<dbReference type="EMBL" id="JAESVG020000010">
    <property type="protein sequence ID" value="KAG8623141.1"/>
    <property type="molecule type" value="Genomic_DNA"/>
</dbReference>
<evidence type="ECO:0000256" key="2">
    <source>
        <dbReference type="ARBA" id="ARBA00022723"/>
    </source>
</evidence>
<dbReference type="GO" id="GO:0008270">
    <property type="term" value="F:zinc ion binding"/>
    <property type="evidence" value="ECO:0007669"/>
    <property type="project" value="UniProtKB-KW"/>
</dbReference>
<organism evidence="7 8">
    <name type="scientific">Elsinoe batatas</name>
    <dbReference type="NCBI Taxonomy" id="2601811"/>
    <lineage>
        <taxon>Eukaryota</taxon>
        <taxon>Fungi</taxon>
        <taxon>Dikarya</taxon>
        <taxon>Ascomycota</taxon>
        <taxon>Pezizomycotina</taxon>
        <taxon>Dothideomycetes</taxon>
        <taxon>Dothideomycetidae</taxon>
        <taxon>Myriangiales</taxon>
        <taxon>Elsinoaceae</taxon>
        <taxon>Elsinoe</taxon>
    </lineage>
</organism>
<dbReference type="PROSITE" id="PS00028">
    <property type="entry name" value="ZINC_FINGER_C2H2_1"/>
    <property type="match status" value="1"/>
</dbReference>
<dbReference type="GO" id="GO:0003690">
    <property type="term" value="F:double-stranded DNA binding"/>
    <property type="evidence" value="ECO:0007669"/>
    <property type="project" value="TreeGrafter"/>
</dbReference>
<dbReference type="InterPro" id="IPR056767">
    <property type="entry name" value="C2H2-Znf_KIN17"/>
</dbReference>
<dbReference type="PANTHER" id="PTHR12805:SF0">
    <property type="entry name" value="DNA_RNA-BINDING PROTEIN KIN17"/>
    <property type="match status" value="1"/>
</dbReference>
<reference evidence="7" key="1">
    <citation type="submission" date="2021-07" db="EMBL/GenBank/DDBJ databases">
        <title>Elsinoe batatas strain:CRI-CJ2 Genome sequencing and assembly.</title>
        <authorList>
            <person name="Huang L."/>
        </authorList>
    </citation>
    <scope>NUCLEOTIDE SEQUENCE</scope>
    <source>
        <strain evidence="7">CRI-CJ2</strain>
    </source>
</reference>
<dbReference type="InterPro" id="IPR019447">
    <property type="entry name" value="DNA/RNA-bd_Kin17_WH-like_dom"/>
</dbReference>
<accession>A0A8K0KSL2</accession>
<dbReference type="FunFam" id="1.10.10.2030:FF:000001">
    <property type="entry name" value="DNA/RNA-binding protein KIN17, putative"/>
    <property type="match status" value="1"/>
</dbReference>
<dbReference type="InterPro" id="IPR038254">
    <property type="entry name" value="KIN17_WH-like_sf"/>
</dbReference>
<keyword evidence="8" id="KW-1185">Reference proteome</keyword>
<dbReference type="SUPFAM" id="SSF57667">
    <property type="entry name" value="beta-beta-alpha zinc fingers"/>
    <property type="match status" value="1"/>
</dbReference>
<evidence type="ECO:0000259" key="6">
    <source>
        <dbReference type="PROSITE" id="PS00028"/>
    </source>
</evidence>
<dbReference type="InterPro" id="IPR037321">
    <property type="entry name" value="KIN17-like"/>
</dbReference>
<dbReference type="PANTHER" id="PTHR12805">
    <property type="entry name" value="KIN17 KIN, ANTIGENIC DETERMINANT OF RECA PROTEIN HOMOLOG"/>
    <property type="match status" value="1"/>
</dbReference>
<feature type="compositionally biased region" description="Basic and acidic residues" evidence="5">
    <location>
        <begin position="216"/>
        <end position="226"/>
    </location>
</feature>
<dbReference type="Proteomes" id="UP000809789">
    <property type="component" value="Unassembled WGS sequence"/>
</dbReference>
<dbReference type="Pfam" id="PF25095">
    <property type="entry name" value="C2H2-zf_KIN17"/>
    <property type="match status" value="1"/>
</dbReference>
<feature type="compositionally biased region" description="Basic and acidic residues" evidence="5">
    <location>
        <begin position="238"/>
        <end position="252"/>
    </location>
</feature>
<feature type="compositionally biased region" description="Basic and acidic residues" evidence="5">
    <location>
        <begin position="298"/>
        <end position="335"/>
    </location>
</feature>
<dbReference type="GO" id="GO:0006974">
    <property type="term" value="P:DNA damage response"/>
    <property type="evidence" value="ECO:0007669"/>
    <property type="project" value="TreeGrafter"/>
</dbReference>
<dbReference type="OrthoDB" id="10266249at2759"/>
<dbReference type="Gene3D" id="1.10.10.2030">
    <property type="entry name" value="DNA/RNA-binding protein Kin17, conserved domain"/>
    <property type="match status" value="1"/>
</dbReference>
<comment type="similarity">
    <text evidence="1">Belongs to the KIN17 family.</text>
</comment>
<feature type="compositionally biased region" description="Basic and acidic residues" evidence="5">
    <location>
        <begin position="178"/>
        <end position="188"/>
    </location>
</feature>
<feature type="domain" description="C2H2-type" evidence="6">
    <location>
        <begin position="28"/>
        <end position="50"/>
    </location>
</feature>
<dbReference type="GO" id="GO:0006260">
    <property type="term" value="P:DNA replication"/>
    <property type="evidence" value="ECO:0007669"/>
    <property type="project" value="TreeGrafter"/>
</dbReference>
<proteinExistence type="inferred from homology"/>
<comment type="caution">
    <text evidence="7">The sequence shown here is derived from an EMBL/GenBank/DDBJ whole genome shotgun (WGS) entry which is preliminary data.</text>
</comment>
<protein>
    <recommendedName>
        <fullName evidence="6">C2H2-type domain-containing protein</fullName>
    </recommendedName>
</protein>
<keyword evidence="2" id="KW-0479">Metal-binding</keyword>
<evidence type="ECO:0000313" key="7">
    <source>
        <dbReference type="EMBL" id="KAG8623141.1"/>
    </source>
</evidence>
<evidence type="ECO:0000256" key="4">
    <source>
        <dbReference type="ARBA" id="ARBA00022833"/>
    </source>
</evidence>
<dbReference type="InterPro" id="IPR036236">
    <property type="entry name" value="Znf_C2H2_sf"/>
</dbReference>
<gene>
    <name evidence="7" type="ORF">KVT40_008117</name>
</gene>
<evidence type="ECO:0000313" key="8">
    <source>
        <dbReference type="Proteomes" id="UP000809789"/>
    </source>
</evidence>
<dbReference type="SMART" id="SM01253">
    <property type="entry name" value="Kin17_mid"/>
    <property type="match status" value="1"/>
</dbReference>
<dbReference type="Gene3D" id="3.30.160.60">
    <property type="entry name" value="Classic Zinc Finger"/>
    <property type="match status" value="1"/>
</dbReference>
<keyword evidence="3" id="KW-0863">Zinc-finger</keyword>
<evidence type="ECO:0000256" key="1">
    <source>
        <dbReference type="ARBA" id="ARBA00008517"/>
    </source>
</evidence>